<keyword evidence="1 3" id="KW-0808">Transferase</keyword>
<dbReference type="RefSeq" id="WP_149297718.1">
    <property type="nucleotide sequence ID" value="NZ_CP043473.1"/>
</dbReference>
<dbReference type="KEGG" id="chrm:FYK34_14910"/>
<name>A0A5C1DKZ7_9NEIS</name>
<dbReference type="CDD" id="cd03801">
    <property type="entry name" value="GT4_PimA-like"/>
    <property type="match status" value="1"/>
</dbReference>
<gene>
    <name evidence="3" type="ORF">FYK34_14910</name>
</gene>
<evidence type="ECO:0000256" key="1">
    <source>
        <dbReference type="ARBA" id="ARBA00022679"/>
    </source>
</evidence>
<reference evidence="3 4" key="1">
    <citation type="submission" date="2019-08" db="EMBL/GenBank/DDBJ databases">
        <title>Chromobacterium paludis, a novel bacterium isolated from a Maryland marsh pond.</title>
        <authorList>
            <person name="Blackburn M.B."/>
            <person name="Gundersen-Rindal D.E."/>
        </authorList>
    </citation>
    <scope>NUCLEOTIDE SEQUENCE [LARGE SCALE GENOMIC DNA]</scope>
    <source>
        <strain evidence="4">IIBBL 257-1</strain>
    </source>
</reference>
<feature type="domain" description="Glycosyltransferase subfamily 4-like N-terminal" evidence="2">
    <location>
        <begin position="15"/>
        <end position="167"/>
    </location>
</feature>
<dbReference type="AlphaFoldDB" id="A0A5C1DKZ7"/>
<dbReference type="EMBL" id="CP043473">
    <property type="protein sequence ID" value="QEL56757.1"/>
    <property type="molecule type" value="Genomic_DNA"/>
</dbReference>
<dbReference type="GO" id="GO:0009103">
    <property type="term" value="P:lipopolysaccharide biosynthetic process"/>
    <property type="evidence" value="ECO:0007669"/>
    <property type="project" value="TreeGrafter"/>
</dbReference>
<dbReference type="Pfam" id="PF13692">
    <property type="entry name" value="Glyco_trans_1_4"/>
    <property type="match status" value="1"/>
</dbReference>
<dbReference type="GO" id="GO:0016757">
    <property type="term" value="F:glycosyltransferase activity"/>
    <property type="evidence" value="ECO:0007669"/>
    <property type="project" value="TreeGrafter"/>
</dbReference>
<dbReference type="PANTHER" id="PTHR46401">
    <property type="entry name" value="GLYCOSYLTRANSFERASE WBBK-RELATED"/>
    <property type="match status" value="1"/>
</dbReference>
<evidence type="ECO:0000313" key="4">
    <source>
        <dbReference type="Proteomes" id="UP000322079"/>
    </source>
</evidence>
<dbReference type="SUPFAM" id="SSF53756">
    <property type="entry name" value="UDP-Glycosyltransferase/glycogen phosphorylase"/>
    <property type="match status" value="1"/>
</dbReference>
<dbReference type="Pfam" id="PF13439">
    <property type="entry name" value="Glyco_transf_4"/>
    <property type="match status" value="1"/>
</dbReference>
<dbReference type="Gene3D" id="3.40.50.2000">
    <property type="entry name" value="Glycogen Phosphorylase B"/>
    <property type="match status" value="2"/>
</dbReference>
<evidence type="ECO:0000259" key="2">
    <source>
        <dbReference type="Pfam" id="PF13439"/>
    </source>
</evidence>
<protein>
    <submittedName>
        <fullName evidence="3">Glycosyltransferase family 4 protein</fullName>
    </submittedName>
</protein>
<keyword evidence="4" id="KW-1185">Reference proteome</keyword>
<dbReference type="Proteomes" id="UP000322079">
    <property type="component" value="Chromosome"/>
</dbReference>
<organism evidence="3 4">
    <name type="scientific">Chromobacterium paludis</name>
    <dbReference type="NCBI Taxonomy" id="2605945"/>
    <lineage>
        <taxon>Bacteria</taxon>
        <taxon>Pseudomonadati</taxon>
        <taxon>Pseudomonadota</taxon>
        <taxon>Betaproteobacteria</taxon>
        <taxon>Neisseriales</taxon>
        <taxon>Chromobacteriaceae</taxon>
        <taxon>Chromobacterium</taxon>
    </lineage>
</organism>
<dbReference type="PANTHER" id="PTHR46401:SF2">
    <property type="entry name" value="GLYCOSYLTRANSFERASE WBBK-RELATED"/>
    <property type="match status" value="1"/>
</dbReference>
<evidence type="ECO:0000313" key="3">
    <source>
        <dbReference type="EMBL" id="QEL56757.1"/>
    </source>
</evidence>
<dbReference type="InterPro" id="IPR028098">
    <property type="entry name" value="Glyco_trans_4-like_N"/>
</dbReference>
<accession>A0A5C1DKZ7</accession>
<sequence length="345" mass="37769">MNGINLVFHSIRAGGGMERYVMDVITELCRRGVPVRAIARKLDWPDAPSGAEWVRVPDRTPFSRLNNLLFERRAWRHCRPDWKTIGISRVQGPVDLAIVGGTHIGHLIDKGKTRPGLNDRLTIAHESRFYAQARRIVAHSARVGEQIVQHYGAGHDKLAVLYPPVDTRTFSLAARSRRDAVRQSLGIAPEQFMLLFPSNNHALKGGDLILAALQGMGDDIVLVVAGKAPLAGPRVVNAGFCRDMAGLYAAADATILASKYEAFGLVGPESILCGTPVLFADTVGAVEVLSEPGCYRFSRDTAALREALLRLRHAAPATEPLRDCIAYPYLLDQHVSRLLEMLSAE</sequence>
<proteinExistence type="predicted"/>